<dbReference type="Proteomes" id="UP000006038">
    <property type="component" value="Chromosome 5"/>
</dbReference>
<proteinExistence type="predicted"/>
<protein>
    <submittedName>
        <fullName evidence="2">Uncharacterized protein</fullName>
    </submittedName>
</protein>
<keyword evidence="3" id="KW-1185">Reference proteome</keyword>
<dbReference type="EnsemblPlants" id="OB05G33360.1">
    <property type="protein sequence ID" value="OB05G33360.1"/>
    <property type="gene ID" value="OB05G33360"/>
</dbReference>
<reference evidence="2" key="1">
    <citation type="journal article" date="2013" name="Nat. Commun.">
        <title>Whole-genome sequencing of Oryza brachyantha reveals mechanisms underlying Oryza genome evolution.</title>
        <authorList>
            <person name="Chen J."/>
            <person name="Huang Q."/>
            <person name="Gao D."/>
            <person name="Wang J."/>
            <person name="Lang Y."/>
            <person name="Liu T."/>
            <person name="Li B."/>
            <person name="Bai Z."/>
            <person name="Luis Goicoechea J."/>
            <person name="Liang C."/>
            <person name="Chen C."/>
            <person name="Zhang W."/>
            <person name="Sun S."/>
            <person name="Liao Y."/>
            <person name="Zhang X."/>
            <person name="Yang L."/>
            <person name="Song C."/>
            <person name="Wang M."/>
            <person name="Shi J."/>
            <person name="Liu G."/>
            <person name="Liu J."/>
            <person name="Zhou H."/>
            <person name="Zhou W."/>
            <person name="Yu Q."/>
            <person name="An N."/>
            <person name="Chen Y."/>
            <person name="Cai Q."/>
            <person name="Wang B."/>
            <person name="Liu B."/>
            <person name="Min J."/>
            <person name="Huang Y."/>
            <person name="Wu H."/>
            <person name="Li Z."/>
            <person name="Zhang Y."/>
            <person name="Yin Y."/>
            <person name="Song W."/>
            <person name="Jiang J."/>
            <person name="Jackson S.A."/>
            <person name="Wing R.A."/>
            <person name="Wang J."/>
            <person name="Chen M."/>
        </authorList>
    </citation>
    <scope>NUCLEOTIDE SEQUENCE [LARGE SCALE GENOMIC DNA]</scope>
    <source>
        <strain evidence="2">cv. IRGC 101232</strain>
    </source>
</reference>
<evidence type="ECO:0000313" key="3">
    <source>
        <dbReference type="Proteomes" id="UP000006038"/>
    </source>
</evidence>
<evidence type="ECO:0000313" key="2">
    <source>
        <dbReference type="EnsemblPlants" id="OB05G33360.1"/>
    </source>
</evidence>
<feature type="compositionally biased region" description="Polar residues" evidence="1">
    <location>
        <begin position="10"/>
        <end position="23"/>
    </location>
</feature>
<reference evidence="2" key="2">
    <citation type="submission" date="2013-04" db="UniProtKB">
        <authorList>
            <consortium name="EnsemblPlants"/>
        </authorList>
    </citation>
    <scope>IDENTIFICATION</scope>
</reference>
<dbReference type="Gramene" id="OB05G33360.1">
    <property type="protein sequence ID" value="OB05G33360.1"/>
    <property type="gene ID" value="OB05G33360"/>
</dbReference>
<organism evidence="2">
    <name type="scientific">Oryza brachyantha</name>
    <name type="common">malo sina</name>
    <dbReference type="NCBI Taxonomy" id="4533"/>
    <lineage>
        <taxon>Eukaryota</taxon>
        <taxon>Viridiplantae</taxon>
        <taxon>Streptophyta</taxon>
        <taxon>Embryophyta</taxon>
        <taxon>Tracheophyta</taxon>
        <taxon>Spermatophyta</taxon>
        <taxon>Magnoliopsida</taxon>
        <taxon>Liliopsida</taxon>
        <taxon>Poales</taxon>
        <taxon>Poaceae</taxon>
        <taxon>BOP clade</taxon>
        <taxon>Oryzoideae</taxon>
        <taxon>Oryzeae</taxon>
        <taxon>Oryzinae</taxon>
        <taxon>Oryza</taxon>
    </lineage>
</organism>
<evidence type="ECO:0000256" key="1">
    <source>
        <dbReference type="SAM" id="MobiDB-lite"/>
    </source>
</evidence>
<accession>J3M9R2</accession>
<name>J3M9R2_ORYBR</name>
<feature type="region of interest" description="Disordered" evidence="1">
    <location>
        <begin position="1"/>
        <end position="23"/>
    </location>
</feature>
<sequence>MVRRKKKITAQETTTGHAMSYTSPIHSRSSTAAFVRATTHSSNERDFCFFFFFLFFFCKSMHRCTQHQMLNWQITANLSFISPIHLFTWSKIDILGYKMI</sequence>
<dbReference type="HOGENOM" id="CLU_2310424_0_0_1"/>
<dbReference type="AlphaFoldDB" id="J3M9R2"/>